<dbReference type="PhylomeDB" id="R7QHI5"/>
<evidence type="ECO:0000256" key="5">
    <source>
        <dbReference type="ARBA" id="ARBA00022737"/>
    </source>
</evidence>
<keyword evidence="11" id="KW-1185">Reference proteome</keyword>
<dbReference type="AlphaFoldDB" id="R7QHI5"/>
<comment type="subcellular location">
    <subcellularLocation>
        <location evidence="1">Membrane</location>
        <topology evidence="1">Multi-pass membrane protein</topology>
    </subcellularLocation>
</comment>
<feature type="repeat" description="Solcar" evidence="8">
    <location>
        <begin position="1"/>
        <end position="49"/>
    </location>
</feature>
<dbReference type="KEGG" id="ccp:CHC_T00005761001"/>
<sequence length="165" mass="18070">MYTSARAAVRGTMAREGMAGFFSGYGSLVLRELPFDAMQFPLYEFLKKTWAERTGVEQLETWQTSVCGSMAGGVSAAVTTPLDVVKTRLMTQSAGAVKYRGIVHGLRTIAREEGGAALFSGLTPRVMWISIGGAVFFGAYEAAKKVLFPTFAKKQIEEEQRLKIR</sequence>
<dbReference type="EMBL" id="HG001846">
    <property type="protein sequence ID" value="CDF37509.1"/>
    <property type="molecule type" value="Genomic_DNA"/>
</dbReference>
<feature type="repeat" description="Solcar" evidence="8">
    <location>
        <begin position="59"/>
        <end position="146"/>
    </location>
</feature>
<protein>
    <recommendedName>
        <fullName evidence="12">S-adenosylmethionine mitochondrial carrier protein</fullName>
    </recommendedName>
</protein>
<dbReference type="RefSeq" id="XP_005717380.1">
    <property type="nucleotide sequence ID" value="XM_005717323.1"/>
</dbReference>
<dbReference type="Gene3D" id="1.50.40.10">
    <property type="entry name" value="Mitochondrial carrier domain"/>
    <property type="match status" value="1"/>
</dbReference>
<dbReference type="InterPro" id="IPR018108">
    <property type="entry name" value="MCP_transmembrane"/>
</dbReference>
<evidence type="ECO:0000313" key="11">
    <source>
        <dbReference type="Proteomes" id="UP000012073"/>
    </source>
</evidence>
<evidence type="ECO:0000256" key="7">
    <source>
        <dbReference type="ARBA" id="ARBA00023136"/>
    </source>
</evidence>
<comment type="similarity">
    <text evidence="2 9">Belongs to the mitochondrial carrier (TC 2.A.29) family.</text>
</comment>
<gene>
    <name evidence="10" type="ORF">CHC_T00005761001</name>
</gene>
<proteinExistence type="inferred from homology"/>
<dbReference type="PANTHER" id="PTHR45667">
    <property type="entry name" value="S-ADENOSYLMETHIONINE MITOCHONDRIAL CARRIER PROTEIN"/>
    <property type="match status" value="1"/>
</dbReference>
<keyword evidence="7 8" id="KW-0472">Membrane</keyword>
<reference evidence="11" key="1">
    <citation type="journal article" date="2013" name="Proc. Natl. Acad. Sci. U.S.A.">
        <title>Genome structure and metabolic features in the red seaweed Chondrus crispus shed light on evolution of the Archaeplastida.</title>
        <authorList>
            <person name="Collen J."/>
            <person name="Porcel B."/>
            <person name="Carre W."/>
            <person name="Ball S.G."/>
            <person name="Chaparro C."/>
            <person name="Tonon T."/>
            <person name="Barbeyron T."/>
            <person name="Michel G."/>
            <person name="Noel B."/>
            <person name="Valentin K."/>
            <person name="Elias M."/>
            <person name="Artiguenave F."/>
            <person name="Arun A."/>
            <person name="Aury J.M."/>
            <person name="Barbosa-Neto J.F."/>
            <person name="Bothwell J.H."/>
            <person name="Bouget F.Y."/>
            <person name="Brillet L."/>
            <person name="Cabello-Hurtado F."/>
            <person name="Capella-Gutierrez S."/>
            <person name="Charrier B."/>
            <person name="Cladiere L."/>
            <person name="Cock J.M."/>
            <person name="Coelho S.M."/>
            <person name="Colleoni C."/>
            <person name="Czjzek M."/>
            <person name="Da Silva C."/>
            <person name="Delage L."/>
            <person name="Denoeud F."/>
            <person name="Deschamps P."/>
            <person name="Dittami S.M."/>
            <person name="Gabaldon T."/>
            <person name="Gachon C.M."/>
            <person name="Groisillier A."/>
            <person name="Herve C."/>
            <person name="Jabbari K."/>
            <person name="Katinka M."/>
            <person name="Kloareg B."/>
            <person name="Kowalczyk N."/>
            <person name="Labadie K."/>
            <person name="Leblanc C."/>
            <person name="Lopez P.J."/>
            <person name="McLachlan D.H."/>
            <person name="Meslet-Cladiere L."/>
            <person name="Moustafa A."/>
            <person name="Nehr Z."/>
            <person name="Nyvall Collen P."/>
            <person name="Panaud O."/>
            <person name="Partensky F."/>
            <person name="Poulain J."/>
            <person name="Rensing S.A."/>
            <person name="Rousvoal S."/>
            <person name="Samson G."/>
            <person name="Symeonidi A."/>
            <person name="Weissenbach J."/>
            <person name="Zambounis A."/>
            <person name="Wincker P."/>
            <person name="Boyen C."/>
        </authorList>
    </citation>
    <scope>NUCLEOTIDE SEQUENCE [LARGE SCALE GENOMIC DNA]</scope>
    <source>
        <strain evidence="11">cv. Stackhouse</strain>
    </source>
</reference>
<keyword evidence="4 8" id="KW-0812">Transmembrane</keyword>
<dbReference type="STRING" id="2769.R7QHI5"/>
<evidence type="ECO:0000256" key="3">
    <source>
        <dbReference type="ARBA" id="ARBA00022448"/>
    </source>
</evidence>
<dbReference type="Pfam" id="PF00153">
    <property type="entry name" value="Mito_carr"/>
    <property type="match status" value="2"/>
</dbReference>
<dbReference type="InterPro" id="IPR023395">
    <property type="entry name" value="MCP_dom_sf"/>
</dbReference>
<dbReference type="OrthoDB" id="276989at2759"/>
<name>R7QHI5_CHOCR</name>
<dbReference type="GO" id="GO:0016020">
    <property type="term" value="C:membrane"/>
    <property type="evidence" value="ECO:0007669"/>
    <property type="project" value="UniProtKB-SubCell"/>
</dbReference>
<evidence type="ECO:0000256" key="2">
    <source>
        <dbReference type="ARBA" id="ARBA00006375"/>
    </source>
</evidence>
<evidence type="ECO:0000256" key="4">
    <source>
        <dbReference type="ARBA" id="ARBA00022692"/>
    </source>
</evidence>
<keyword evidence="6" id="KW-1133">Transmembrane helix</keyword>
<evidence type="ECO:0008006" key="12">
    <source>
        <dbReference type="Google" id="ProtNLM"/>
    </source>
</evidence>
<evidence type="ECO:0000256" key="9">
    <source>
        <dbReference type="RuleBase" id="RU000488"/>
    </source>
</evidence>
<accession>R7QHI5</accession>
<dbReference type="OMA" id="REGMAGF"/>
<evidence type="ECO:0000256" key="8">
    <source>
        <dbReference type="PROSITE-ProRule" id="PRU00282"/>
    </source>
</evidence>
<evidence type="ECO:0000313" key="10">
    <source>
        <dbReference type="EMBL" id="CDF37509.1"/>
    </source>
</evidence>
<keyword evidence="3 9" id="KW-0813">Transport</keyword>
<dbReference type="PROSITE" id="PS50920">
    <property type="entry name" value="SOLCAR"/>
    <property type="match status" value="2"/>
</dbReference>
<dbReference type="GeneID" id="17325097"/>
<dbReference type="SUPFAM" id="SSF103506">
    <property type="entry name" value="Mitochondrial carrier"/>
    <property type="match status" value="1"/>
</dbReference>
<evidence type="ECO:0000256" key="1">
    <source>
        <dbReference type="ARBA" id="ARBA00004141"/>
    </source>
</evidence>
<evidence type="ECO:0000256" key="6">
    <source>
        <dbReference type="ARBA" id="ARBA00022989"/>
    </source>
</evidence>
<keyword evidence="5" id="KW-0677">Repeat</keyword>
<dbReference type="Gramene" id="CDF37509">
    <property type="protein sequence ID" value="CDF37509"/>
    <property type="gene ID" value="CHC_T00005761001"/>
</dbReference>
<organism evidence="10 11">
    <name type="scientific">Chondrus crispus</name>
    <name type="common">Carrageen Irish moss</name>
    <name type="synonym">Polymorpha crispa</name>
    <dbReference type="NCBI Taxonomy" id="2769"/>
    <lineage>
        <taxon>Eukaryota</taxon>
        <taxon>Rhodophyta</taxon>
        <taxon>Florideophyceae</taxon>
        <taxon>Rhodymeniophycidae</taxon>
        <taxon>Gigartinales</taxon>
        <taxon>Gigartinaceae</taxon>
        <taxon>Chondrus</taxon>
    </lineage>
</organism>
<dbReference type="Proteomes" id="UP000012073">
    <property type="component" value="Unassembled WGS sequence"/>
</dbReference>